<reference evidence="6 7" key="1">
    <citation type="submission" date="2023-07" db="EMBL/GenBank/DDBJ databases">
        <title>Genomic Encyclopedia of Type Strains, Phase IV (KMG-IV): sequencing the most valuable type-strain genomes for metagenomic binning, comparative biology and taxonomic classification.</title>
        <authorList>
            <person name="Goeker M."/>
        </authorList>
    </citation>
    <scope>NUCLEOTIDE SEQUENCE [LARGE SCALE GENOMIC DNA]</scope>
    <source>
        <strain evidence="6 7">DSM 5896</strain>
    </source>
</reference>
<dbReference type="InterPro" id="IPR016166">
    <property type="entry name" value="FAD-bd_PCMH"/>
</dbReference>
<dbReference type="Pfam" id="PF01565">
    <property type="entry name" value="FAD_binding_4"/>
    <property type="match status" value="1"/>
</dbReference>
<feature type="domain" description="FAD-binding PCMH-type" evidence="5">
    <location>
        <begin position="6"/>
        <end position="192"/>
    </location>
</feature>
<evidence type="ECO:0000256" key="1">
    <source>
        <dbReference type="ARBA" id="ARBA00001974"/>
    </source>
</evidence>
<dbReference type="PROSITE" id="PS51387">
    <property type="entry name" value="FAD_PCMH"/>
    <property type="match status" value="1"/>
</dbReference>
<name>A0ABU0F8L8_9HYPH</name>
<keyword evidence="4" id="KW-0560">Oxidoreductase</keyword>
<evidence type="ECO:0000256" key="4">
    <source>
        <dbReference type="ARBA" id="ARBA00023002"/>
    </source>
</evidence>
<dbReference type="SUPFAM" id="SSF56176">
    <property type="entry name" value="FAD-binding/transporter-associated domain-like"/>
    <property type="match status" value="1"/>
</dbReference>
<evidence type="ECO:0000259" key="5">
    <source>
        <dbReference type="PROSITE" id="PS51387"/>
    </source>
</evidence>
<dbReference type="SUPFAM" id="SSF55103">
    <property type="entry name" value="FAD-linked oxidases, C-terminal domain"/>
    <property type="match status" value="1"/>
</dbReference>
<dbReference type="Gene3D" id="3.30.465.10">
    <property type="match status" value="1"/>
</dbReference>
<evidence type="ECO:0000313" key="6">
    <source>
        <dbReference type="EMBL" id="MDQ0390876.1"/>
    </source>
</evidence>
<dbReference type="RefSeq" id="WP_307422354.1">
    <property type="nucleotide sequence ID" value="NZ_JAUSVK010000001.1"/>
</dbReference>
<keyword evidence="3" id="KW-0274">FAD</keyword>
<accession>A0ABU0F8L8</accession>
<keyword evidence="2" id="KW-0285">Flavoprotein</keyword>
<dbReference type="PANTHER" id="PTHR11748:SF103">
    <property type="entry name" value="GLYCOLATE OXIDASE SUBUNIT GLCE"/>
    <property type="match status" value="1"/>
</dbReference>
<dbReference type="InterPro" id="IPR004113">
    <property type="entry name" value="FAD-bd_oxidored_4_C"/>
</dbReference>
<keyword evidence="7" id="KW-1185">Reference proteome</keyword>
<dbReference type="InterPro" id="IPR036318">
    <property type="entry name" value="FAD-bd_PCMH-like_sf"/>
</dbReference>
<dbReference type="InterPro" id="IPR016171">
    <property type="entry name" value="Vanillyl_alc_oxidase_C-sub2"/>
</dbReference>
<evidence type="ECO:0000256" key="2">
    <source>
        <dbReference type="ARBA" id="ARBA00022630"/>
    </source>
</evidence>
<protein>
    <submittedName>
        <fullName evidence="6">Glycolate oxidase FAD binding subunit</fullName>
    </submittedName>
</protein>
<dbReference type="InterPro" id="IPR006094">
    <property type="entry name" value="Oxid_FAD_bind_N"/>
</dbReference>
<dbReference type="InterPro" id="IPR016164">
    <property type="entry name" value="FAD-linked_Oxase-like_C"/>
</dbReference>
<comment type="caution">
    <text evidence="6">The sequence shown here is derived from an EMBL/GenBank/DDBJ whole genome shotgun (WGS) entry which is preliminary data.</text>
</comment>
<proteinExistence type="predicted"/>
<dbReference type="PANTHER" id="PTHR11748">
    <property type="entry name" value="D-LACTATE DEHYDROGENASE"/>
    <property type="match status" value="1"/>
</dbReference>
<sequence>MTTIADNPRTLQRFCPQGVEDVTQAIAEAHAAGRKLEIVGGGTKRSLGDPVTADALLDMSGVAGIDFYEPEELVIKVRAGTPIAEIRQALAEKKQHLAFEPPDYAAFFGNPHAIDTIGGIVACNLAGPRRIQAGAPRDAVLGVEAVNGRGEFFKGGGRTVKNVTGYDMPKLLTGSFGILAVLTSVTLKVLPIQPQEITLLASGLADGKAIDLLTQVLGMPFDVAAAAHQGGVRAGPSLTALRLEGFQGDVAARRAELESLIHRVSDVRAIADEESRTFWRSLRDLSAFAPDPGTCVWRVMLPATQAARVAHAVGGEAIYDWGGAEVFIRTAVDKIEAQARMLRAMADEAGGNACLFRASPEVRKRVSAFQPKPEALHDLGMRIRRMFDPKGILNPGKLGVASNGAL</sequence>
<dbReference type="Pfam" id="PF02913">
    <property type="entry name" value="FAD-oxidase_C"/>
    <property type="match status" value="1"/>
</dbReference>
<dbReference type="InterPro" id="IPR016169">
    <property type="entry name" value="FAD-bd_PCMH_sub2"/>
</dbReference>
<gene>
    <name evidence="6" type="ORF">J3R73_000668</name>
</gene>
<dbReference type="Gene3D" id="1.10.45.10">
    <property type="entry name" value="Vanillyl-alcohol Oxidase, Chain A, domain 4"/>
    <property type="match status" value="1"/>
</dbReference>
<evidence type="ECO:0000313" key="7">
    <source>
        <dbReference type="Proteomes" id="UP001237448"/>
    </source>
</evidence>
<dbReference type="NCBIfam" id="NF008439">
    <property type="entry name" value="PRK11282.1"/>
    <property type="match status" value="1"/>
</dbReference>
<organism evidence="6 7">
    <name type="scientific">Labrys monachus</name>
    <dbReference type="NCBI Taxonomy" id="217067"/>
    <lineage>
        <taxon>Bacteria</taxon>
        <taxon>Pseudomonadati</taxon>
        <taxon>Pseudomonadota</taxon>
        <taxon>Alphaproteobacteria</taxon>
        <taxon>Hyphomicrobiales</taxon>
        <taxon>Xanthobacteraceae</taxon>
        <taxon>Labrys</taxon>
    </lineage>
</organism>
<dbReference type="Proteomes" id="UP001237448">
    <property type="component" value="Unassembled WGS sequence"/>
</dbReference>
<evidence type="ECO:0000256" key="3">
    <source>
        <dbReference type="ARBA" id="ARBA00022827"/>
    </source>
</evidence>
<comment type="cofactor">
    <cofactor evidence="1">
        <name>FAD</name>
        <dbReference type="ChEBI" id="CHEBI:57692"/>
    </cofactor>
</comment>
<dbReference type="EMBL" id="JAUSVK010000001">
    <property type="protein sequence ID" value="MDQ0390876.1"/>
    <property type="molecule type" value="Genomic_DNA"/>
</dbReference>